<evidence type="ECO:0000313" key="2">
    <source>
        <dbReference type="WBParaSite" id="ACRNAN_scaffold4254.g22542.t1"/>
    </source>
</evidence>
<reference evidence="2" key="1">
    <citation type="submission" date="2022-11" db="UniProtKB">
        <authorList>
            <consortium name="WormBaseParasite"/>
        </authorList>
    </citation>
    <scope>IDENTIFICATION</scope>
</reference>
<dbReference type="WBParaSite" id="ACRNAN_scaffold4254.g22542.t1">
    <property type="protein sequence ID" value="ACRNAN_scaffold4254.g22542.t1"/>
    <property type="gene ID" value="ACRNAN_scaffold4254.g22542"/>
</dbReference>
<organism evidence="1 2">
    <name type="scientific">Acrobeloides nanus</name>
    <dbReference type="NCBI Taxonomy" id="290746"/>
    <lineage>
        <taxon>Eukaryota</taxon>
        <taxon>Metazoa</taxon>
        <taxon>Ecdysozoa</taxon>
        <taxon>Nematoda</taxon>
        <taxon>Chromadorea</taxon>
        <taxon>Rhabditida</taxon>
        <taxon>Tylenchina</taxon>
        <taxon>Cephalobomorpha</taxon>
        <taxon>Cephaloboidea</taxon>
        <taxon>Cephalobidae</taxon>
        <taxon>Acrobeloides</taxon>
    </lineage>
</organism>
<dbReference type="Proteomes" id="UP000887540">
    <property type="component" value="Unplaced"/>
</dbReference>
<proteinExistence type="predicted"/>
<evidence type="ECO:0000313" key="1">
    <source>
        <dbReference type="Proteomes" id="UP000887540"/>
    </source>
</evidence>
<dbReference type="AlphaFoldDB" id="A0A914DXU8"/>
<name>A0A914DXU8_9BILA</name>
<protein>
    <submittedName>
        <fullName evidence="2">Uncharacterized protein</fullName>
    </submittedName>
</protein>
<sequence>MGEMIRQVSWYYFGLAAPSDKTKLREFVFPEELVFDMWGIIDDWKNGLLEPQKEISEKEVAGGDVTKEGAGTSESIHHYWTSIETNVDEADLKEYERNSKPINDIEDVQNKD</sequence>
<keyword evidence="1" id="KW-1185">Reference proteome</keyword>
<accession>A0A914DXU8</accession>